<dbReference type="SUPFAM" id="SSF53335">
    <property type="entry name" value="S-adenosyl-L-methionine-dependent methyltransferases"/>
    <property type="match status" value="1"/>
</dbReference>
<dbReference type="GO" id="GO:0008757">
    <property type="term" value="F:S-adenosylmethionine-dependent methyltransferase activity"/>
    <property type="evidence" value="ECO:0007669"/>
    <property type="project" value="InterPro"/>
</dbReference>
<name>A0A2H0VET2_9BACT</name>
<dbReference type="EMBL" id="PFAJ01000006">
    <property type="protein sequence ID" value="PIR97605.1"/>
    <property type="molecule type" value="Genomic_DNA"/>
</dbReference>
<comment type="caution">
    <text evidence="1">The sequence shown here is derived from an EMBL/GenBank/DDBJ whole genome shotgun (WGS) entry which is preliminary data.</text>
</comment>
<dbReference type="PANTHER" id="PTHR43591">
    <property type="entry name" value="METHYLTRANSFERASE"/>
    <property type="match status" value="1"/>
</dbReference>
<evidence type="ECO:0000313" key="2">
    <source>
        <dbReference type="Proteomes" id="UP000230557"/>
    </source>
</evidence>
<organism evidence="1 2">
    <name type="scientific">Candidatus Doudnabacteria bacterium CG10_big_fil_rev_8_21_14_0_10_41_10</name>
    <dbReference type="NCBI Taxonomy" id="1974551"/>
    <lineage>
        <taxon>Bacteria</taxon>
        <taxon>Candidatus Doudnaibacteriota</taxon>
    </lineage>
</organism>
<dbReference type="CDD" id="cd02440">
    <property type="entry name" value="AdoMet_MTases"/>
    <property type="match status" value="1"/>
</dbReference>
<sequence>MKSQNKFFEKKLKLLSERGKILDVGSGKPWQKEMAQYKDWFKNTTYETLDTDPQSQATHIADVQKIPLPDESYDAIICKAVLQHVPFPYNAIQQMHRVLKPGGLLLVYVPFIYPYHAKKNLYKDYWRFSKDGIERLFRDFQGLEISPVDGYFTTMLNFFPVSILRKTFKPITILVDKLFQTKKRSSVSGYYIFAKK</sequence>
<dbReference type="Pfam" id="PF13489">
    <property type="entry name" value="Methyltransf_23"/>
    <property type="match status" value="1"/>
</dbReference>
<dbReference type="AlphaFoldDB" id="A0A2H0VET2"/>
<accession>A0A2H0VET2</accession>
<dbReference type="InterPro" id="IPR029063">
    <property type="entry name" value="SAM-dependent_MTases_sf"/>
</dbReference>
<evidence type="ECO:0000313" key="1">
    <source>
        <dbReference type="EMBL" id="PIR97605.1"/>
    </source>
</evidence>
<dbReference type="Gene3D" id="3.40.50.150">
    <property type="entry name" value="Vaccinia Virus protein VP39"/>
    <property type="match status" value="1"/>
</dbReference>
<gene>
    <name evidence="1" type="ORF">COT91_00435</name>
</gene>
<reference evidence="2" key="1">
    <citation type="submission" date="2017-09" db="EMBL/GenBank/DDBJ databases">
        <title>Depth-based differentiation of microbial function through sediment-hosted aquifers and enrichment of novel symbionts in the deep terrestrial subsurface.</title>
        <authorList>
            <person name="Probst A.J."/>
            <person name="Ladd B."/>
            <person name="Jarett J.K."/>
            <person name="Geller-Mcgrath D.E."/>
            <person name="Sieber C.M.K."/>
            <person name="Emerson J.B."/>
            <person name="Anantharaman K."/>
            <person name="Thomas B.C."/>
            <person name="Malmstrom R."/>
            <person name="Stieglmeier M."/>
            <person name="Klingl A."/>
            <person name="Woyke T."/>
            <person name="Ryan C.M."/>
            <person name="Banfield J.F."/>
        </authorList>
    </citation>
    <scope>NUCLEOTIDE SEQUENCE [LARGE SCALE GENOMIC DNA]</scope>
</reference>
<proteinExistence type="predicted"/>
<dbReference type="Proteomes" id="UP000230557">
    <property type="component" value="Unassembled WGS sequence"/>
</dbReference>
<protein>
    <submittedName>
        <fullName evidence="1">Uncharacterized protein</fullName>
    </submittedName>
</protein>